<evidence type="ECO:0000313" key="3">
    <source>
        <dbReference type="EMBL" id="KNF04106.1"/>
    </source>
</evidence>
<organism evidence="3 4">
    <name type="scientific">Puccinia striiformis f. sp. tritici PST-78</name>
    <dbReference type="NCBI Taxonomy" id="1165861"/>
    <lineage>
        <taxon>Eukaryota</taxon>
        <taxon>Fungi</taxon>
        <taxon>Dikarya</taxon>
        <taxon>Basidiomycota</taxon>
        <taxon>Pucciniomycotina</taxon>
        <taxon>Pucciniomycetes</taxon>
        <taxon>Pucciniales</taxon>
        <taxon>Pucciniaceae</taxon>
        <taxon>Puccinia</taxon>
    </lineage>
</organism>
<dbReference type="InterPro" id="IPR036514">
    <property type="entry name" value="SGNH_hydro_sf"/>
</dbReference>
<dbReference type="AlphaFoldDB" id="A0A0L0VXW7"/>
<comment type="caution">
    <text evidence="3">The sequence shown here is derived from an EMBL/GenBank/DDBJ whole genome shotgun (WGS) entry which is preliminary data.</text>
</comment>
<dbReference type="InterPro" id="IPR001087">
    <property type="entry name" value="GDSL"/>
</dbReference>
<name>A0A0L0VXW7_9BASI</name>
<proteinExistence type="predicted"/>
<dbReference type="OrthoDB" id="1600564at2759"/>
<feature type="signal peptide" evidence="2">
    <location>
        <begin position="1"/>
        <end position="30"/>
    </location>
</feature>
<dbReference type="Gene3D" id="3.40.50.1110">
    <property type="entry name" value="SGNH hydrolase"/>
    <property type="match status" value="1"/>
</dbReference>
<dbReference type="PANTHER" id="PTHR45648:SF22">
    <property type="entry name" value="GDSL LIPASE_ACYLHYDROLASE FAMILY PROTEIN (AFU_ORTHOLOGUE AFUA_4G14700)"/>
    <property type="match status" value="1"/>
</dbReference>
<dbReference type="GO" id="GO:0016788">
    <property type="term" value="F:hydrolase activity, acting on ester bonds"/>
    <property type="evidence" value="ECO:0007669"/>
    <property type="project" value="InterPro"/>
</dbReference>
<evidence type="ECO:0000256" key="2">
    <source>
        <dbReference type="SAM" id="SignalP"/>
    </source>
</evidence>
<dbReference type="SUPFAM" id="SSF52266">
    <property type="entry name" value="SGNH hydrolase"/>
    <property type="match status" value="2"/>
</dbReference>
<dbReference type="CDD" id="cd01846">
    <property type="entry name" value="fatty_acyltransferase_like"/>
    <property type="match status" value="1"/>
</dbReference>
<protein>
    <recommendedName>
        <fullName evidence="5">SGNH hydrolase-type esterase domain-containing protein</fullName>
    </recommendedName>
</protein>
<dbReference type="Proteomes" id="UP000054564">
    <property type="component" value="Unassembled WGS sequence"/>
</dbReference>
<reference evidence="4" key="1">
    <citation type="submission" date="2014-03" db="EMBL/GenBank/DDBJ databases">
        <title>The Genome Sequence of Puccinia striiformis f. sp. tritici PST-78.</title>
        <authorList>
            <consortium name="The Broad Institute Genome Sequencing Platform"/>
            <person name="Cuomo C."/>
            <person name="Hulbert S."/>
            <person name="Chen X."/>
            <person name="Walker B."/>
            <person name="Young S.K."/>
            <person name="Zeng Q."/>
            <person name="Gargeya S."/>
            <person name="Fitzgerald M."/>
            <person name="Haas B."/>
            <person name="Abouelleil A."/>
            <person name="Alvarado L."/>
            <person name="Arachchi H.M."/>
            <person name="Berlin A.M."/>
            <person name="Chapman S.B."/>
            <person name="Goldberg J."/>
            <person name="Griggs A."/>
            <person name="Gujja S."/>
            <person name="Hansen M."/>
            <person name="Howarth C."/>
            <person name="Imamovic A."/>
            <person name="Larimer J."/>
            <person name="McCowan C."/>
            <person name="Montmayeur A."/>
            <person name="Murphy C."/>
            <person name="Neiman D."/>
            <person name="Pearson M."/>
            <person name="Priest M."/>
            <person name="Roberts A."/>
            <person name="Saif S."/>
            <person name="Shea T."/>
            <person name="Sisk P."/>
            <person name="Sykes S."/>
            <person name="Wortman J."/>
            <person name="Nusbaum C."/>
            <person name="Birren B."/>
        </authorList>
    </citation>
    <scope>NUCLEOTIDE SEQUENCE [LARGE SCALE GENOMIC DNA]</scope>
    <source>
        <strain evidence="4">race PST-78</strain>
    </source>
</reference>
<dbReference type="PANTHER" id="PTHR45648">
    <property type="entry name" value="GDSL LIPASE/ACYLHYDROLASE FAMILY PROTEIN (AFU_ORTHOLOGUE AFUA_4G14700)"/>
    <property type="match status" value="1"/>
</dbReference>
<dbReference type="Pfam" id="PF00657">
    <property type="entry name" value="Lipase_GDSL"/>
    <property type="match status" value="1"/>
</dbReference>
<evidence type="ECO:0008006" key="5">
    <source>
        <dbReference type="Google" id="ProtNLM"/>
    </source>
</evidence>
<accession>A0A0L0VXW7</accession>
<keyword evidence="2" id="KW-0732">Signal</keyword>
<sequence length="364" mass="40835">MWTSRHGACSRLLGFMIPSLHILTKAPCMADFPPDPSELQDSFQPSWTNYSAFVVFGDSYSDNGHPRAPEDQPSLAPLPAVGGRFCDGLVWDEYLAQKLSNLADSNMTFLNYAYNGAHISNKLSNPSPTAVPDTEDQIQTYLTDLEKYAQHPISGKVFEGRILHALWIGINPIIAIWRSTFNGNQTLHADRLLTPELIKTLNTQVDAFSKQLAQLLHNSSLSKFHSDYMVMTIPPLTNTVLAVSQSTEAAKGDISVAQQYIELLSQLTDHFNKKLVQAVQEMNRQFAIHNSRITVFDTVDFWNDVRAAPQKFGVQSLGACYTDPNKPPCKQPDLYMYWDILHPSSILHDDLSTSIMQFLDELDQ</sequence>
<gene>
    <name evidence="3" type="ORF">PSTG_02812</name>
</gene>
<keyword evidence="4" id="KW-1185">Reference proteome</keyword>
<dbReference type="EMBL" id="AJIL01000014">
    <property type="protein sequence ID" value="KNF04106.1"/>
    <property type="molecule type" value="Genomic_DNA"/>
</dbReference>
<feature type="chain" id="PRO_5005550922" description="SGNH hydrolase-type esterase domain-containing protein" evidence="2">
    <location>
        <begin position="31"/>
        <end position="364"/>
    </location>
</feature>
<evidence type="ECO:0000256" key="1">
    <source>
        <dbReference type="ARBA" id="ARBA00022801"/>
    </source>
</evidence>
<dbReference type="InterPro" id="IPR051058">
    <property type="entry name" value="GDSL_Est/Lipase"/>
</dbReference>
<keyword evidence="1" id="KW-0378">Hydrolase</keyword>
<dbReference type="STRING" id="1165861.A0A0L0VXW7"/>
<evidence type="ECO:0000313" key="4">
    <source>
        <dbReference type="Proteomes" id="UP000054564"/>
    </source>
</evidence>